<dbReference type="PROSITE" id="PS00552">
    <property type="entry name" value="HTH_MERR_1"/>
    <property type="match status" value="1"/>
</dbReference>
<dbReference type="RefSeq" id="WP_005464453.1">
    <property type="nucleotide sequence ID" value="NZ_CM001484.1"/>
</dbReference>
<dbReference type="SMART" id="SM00422">
    <property type="entry name" value="HTH_MERR"/>
    <property type="match status" value="1"/>
</dbReference>
<dbReference type="GO" id="GO:0003677">
    <property type="term" value="F:DNA binding"/>
    <property type="evidence" value="ECO:0007669"/>
    <property type="project" value="UniProtKB-KW"/>
</dbReference>
<dbReference type="STRING" id="928724.SacglDRAFT_02214"/>
<keyword evidence="4" id="KW-0804">Transcription</keyword>
<keyword evidence="8" id="KW-1185">Reference proteome</keyword>
<dbReference type="EMBL" id="CM001484">
    <property type="protein sequence ID" value="EIE99113.1"/>
    <property type="molecule type" value="Genomic_DNA"/>
</dbReference>
<keyword evidence="1" id="KW-0678">Repressor</keyword>
<dbReference type="OrthoDB" id="4567915at2"/>
<dbReference type="GO" id="GO:0003700">
    <property type="term" value="F:DNA-binding transcription factor activity"/>
    <property type="evidence" value="ECO:0007669"/>
    <property type="project" value="InterPro"/>
</dbReference>
<evidence type="ECO:0000259" key="6">
    <source>
        <dbReference type="PROSITE" id="PS50937"/>
    </source>
</evidence>
<evidence type="ECO:0000256" key="3">
    <source>
        <dbReference type="ARBA" id="ARBA00023125"/>
    </source>
</evidence>
<dbReference type="InterPro" id="IPR009061">
    <property type="entry name" value="DNA-bd_dom_put_sf"/>
</dbReference>
<dbReference type="PROSITE" id="PS50937">
    <property type="entry name" value="HTH_MERR_2"/>
    <property type="match status" value="1"/>
</dbReference>
<dbReference type="PANTHER" id="PTHR30204">
    <property type="entry name" value="REDOX-CYCLING DRUG-SENSING TRANSCRIPTIONAL ACTIVATOR SOXR"/>
    <property type="match status" value="1"/>
</dbReference>
<evidence type="ECO:0000313" key="7">
    <source>
        <dbReference type="EMBL" id="EIE99113.1"/>
    </source>
</evidence>
<dbReference type="Proteomes" id="UP000005087">
    <property type="component" value="Chromosome"/>
</dbReference>
<gene>
    <name evidence="7" type="ORF">SacglDRAFT_02214</name>
</gene>
<protein>
    <submittedName>
        <fullName evidence="7">Putative transcriptional regulator</fullName>
    </submittedName>
</protein>
<evidence type="ECO:0000256" key="5">
    <source>
        <dbReference type="SAM" id="Coils"/>
    </source>
</evidence>
<dbReference type="HOGENOM" id="CLU_060077_4_3_11"/>
<keyword evidence="2" id="KW-0805">Transcription regulation</keyword>
<feature type="coiled-coil region" evidence="5">
    <location>
        <begin position="83"/>
        <end position="117"/>
    </location>
</feature>
<accession>I1D2D9</accession>
<evidence type="ECO:0000313" key="8">
    <source>
        <dbReference type="Proteomes" id="UP000005087"/>
    </source>
</evidence>
<dbReference type="eggNOG" id="COG0789">
    <property type="taxonomic scope" value="Bacteria"/>
</dbReference>
<evidence type="ECO:0000256" key="2">
    <source>
        <dbReference type="ARBA" id="ARBA00023015"/>
    </source>
</evidence>
<dbReference type="Pfam" id="PF00376">
    <property type="entry name" value="MerR"/>
    <property type="match status" value="1"/>
</dbReference>
<proteinExistence type="predicted"/>
<dbReference type="SUPFAM" id="SSF46955">
    <property type="entry name" value="Putative DNA-binding domain"/>
    <property type="match status" value="1"/>
</dbReference>
<reference evidence="8" key="2">
    <citation type="submission" date="2012-01" db="EMBL/GenBank/DDBJ databases">
        <title>Noncontiguous Finished sequence of chromosome of Saccharomonospora glauca K62.</title>
        <authorList>
            <consortium name="US DOE Joint Genome Institute"/>
            <person name="Lucas S."/>
            <person name="Han J."/>
            <person name="Lapidus A."/>
            <person name="Cheng J.-F."/>
            <person name="Goodwin L."/>
            <person name="Pitluck S."/>
            <person name="Peters L."/>
            <person name="Mikhailova N."/>
            <person name="Held B."/>
            <person name="Detter J.C."/>
            <person name="Han C."/>
            <person name="Tapia R."/>
            <person name="Land M."/>
            <person name="Hauser L."/>
            <person name="Kyrpides N."/>
            <person name="Ivanova N."/>
            <person name="Pagani I."/>
            <person name="Brambilla E.-M."/>
            <person name="Klenk H.-P."/>
            <person name="Woyke T."/>
        </authorList>
    </citation>
    <scope>NUCLEOTIDE SEQUENCE [LARGE SCALE GENOMIC DNA]</scope>
    <source>
        <strain evidence="8">K62</strain>
    </source>
</reference>
<dbReference type="PRINTS" id="PR00040">
    <property type="entry name" value="HTHMERR"/>
</dbReference>
<evidence type="ECO:0000256" key="1">
    <source>
        <dbReference type="ARBA" id="ARBA00022491"/>
    </source>
</evidence>
<feature type="domain" description="HTH merR-type" evidence="6">
    <location>
        <begin position="1"/>
        <end position="68"/>
    </location>
</feature>
<keyword evidence="3" id="KW-0238">DNA-binding</keyword>
<dbReference type="PANTHER" id="PTHR30204:SF69">
    <property type="entry name" value="MERR-FAMILY TRANSCRIPTIONAL REGULATOR"/>
    <property type="match status" value="1"/>
</dbReference>
<sequence>MRIGELARRCGVTVRAIRYYESLGLLTSRRGPNGYRIFDESAVSRVRNIRMLLDSGLDGASIAVVGHCLEDDLNGSEPCAAAVELYEQRLAAVDERVRRLTAVREQLARRVTELRGNTRKVRADA</sequence>
<dbReference type="InterPro" id="IPR000551">
    <property type="entry name" value="MerR-type_HTH_dom"/>
</dbReference>
<dbReference type="InterPro" id="IPR047057">
    <property type="entry name" value="MerR_fam"/>
</dbReference>
<reference evidence="7 8" key="1">
    <citation type="submission" date="2011-09" db="EMBL/GenBank/DDBJ databases">
        <authorList>
            <consortium name="US DOE Joint Genome Institute (JGI-PGF)"/>
            <person name="Lucas S."/>
            <person name="Han J."/>
            <person name="Lapidus A."/>
            <person name="Cheng J.-F."/>
            <person name="Goodwin L."/>
            <person name="Pitluck S."/>
            <person name="Peters L."/>
            <person name="Land M.L."/>
            <person name="Hauser L."/>
            <person name="Brambilla E."/>
            <person name="Klenk H.-P."/>
            <person name="Woyke T.J."/>
        </authorList>
    </citation>
    <scope>NUCLEOTIDE SEQUENCE [LARGE SCALE GENOMIC DNA]</scope>
    <source>
        <strain evidence="7 8">K62</strain>
    </source>
</reference>
<dbReference type="AlphaFoldDB" id="I1D2D9"/>
<keyword evidence="5" id="KW-0175">Coiled coil</keyword>
<dbReference type="Gene3D" id="1.10.1660.10">
    <property type="match status" value="1"/>
</dbReference>
<evidence type="ECO:0000256" key="4">
    <source>
        <dbReference type="ARBA" id="ARBA00023163"/>
    </source>
</evidence>
<name>I1D2D9_9PSEU</name>
<organism evidence="7 8">
    <name type="scientific">Saccharomonospora glauca K62</name>
    <dbReference type="NCBI Taxonomy" id="928724"/>
    <lineage>
        <taxon>Bacteria</taxon>
        <taxon>Bacillati</taxon>
        <taxon>Actinomycetota</taxon>
        <taxon>Actinomycetes</taxon>
        <taxon>Pseudonocardiales</taxon>
        <taxon>Pseudonocardiaceae</taxon>
        <taxon>Saccharomonospora</taxon>
    </lineage>
</organism>